<keyword evidence="3" id="KW-1185">Reference proteome</keyword>
<reference evidence="3" key="1">
    <citation type="journal article" date="2009" name="J. Bacteriol.">
        <title>Complete genome sequence of Erythrobacter litoralis HTCC2594.</title>
        <authorList>
            <person name="Oh H.M."/>
            <person name="Giovannoni S.J."/>
            <person name="Ferriera S."/>
            <person name="Johnson J."/>
            <person name="Cho J.C."/>
        </authorList>
    </citation>
    <scope>NUCLEOTIDE SEQUENCE [LARGE SCALE GENOMIC DNA]</scope>
    <source>
        <strain evidence="3">HTCC2594</strain>
    </source>
</reference>
<dbReference type="HOGENOM" id="CLU_2478610_0_0_5"/>
<dbReference type="Proteomes" id="UP000008808">
    <property type="component" value="Chromosome"/>
</dbReference>
<dbReference type="KEGG" id="eli:ELI_12375"/>
<dbReference type="EMBL" id="CP000157">
    <property type="protein sequence ID" value="ABC64567.1"/>
    <property type="molecule type" value="Genomic_DNA"/>
</dbReference>
<evidence type="ECO:0000313" key="2">
    <source>
        <dbReference type="EMBL" id="ABC64567.1"/>
    </source>
</evidence>
<protein>
    <submittedName>
        <fullName evidence="2">Uncharacterized protein</fullName>
    </submittedName>
</protein>
<dbReference type="STRING" id="314225.ELI_12375"/>
<proteinExistence type="predicted"/>
<name>Q2N6X4_ERYLH</name>
<organism evidence="2 3">
    <name type="scientific">Erythrobacter litoralis (strain HTCC2594)</name>
    <dbReference type="NCBI Taxonomy" id="314225"/>
    <lineage>
        <taxon>Bacteria</taxon>
        <taxon>Pseudomonadati</taxon>
        <taxon>Pseudomonadota</taxon>
        <taxon>Alphaproteobacteria</taxon>
        <taxon>Sphingomonadales</taxon>
        <taxon>Erythrobacteraceae</taxon>
        <taxon>Erythrobacter/Porphyrobacter group</taxon>
        <taxon>Erythrobacter</taxon>
    </lineage>
</organism>
<dbReference type="eggNOG" id="ENOG5031CDP">
    <property type="taxonomic scope" value="Bacteria"/>
</dbReference>
<sequence>MPVYPVDFPKKEIDMIGKMIGALVGGKLAQNARGIGGPTGAVIGAAVPMVLRRLSLPAMVAMGVGGYAVKKYMDRKEEPKTDTPATNVSELPKQPASVPQPTAA</sequence>
<feature type="region of interest" description="Disordered" evidence="1">
    <location>
        <begin position="75"/>
        <end position="104"/>
    </location>
</feature>
<evidence type="ECO:0000313" key="3">
    <source>
        <dbReference type="Proteomes" id="UP000008808"/>
    </source>
</evidence>
<evidence type="ECO:0000256" key="1">
    <source>
        <dbReference type="SAM" id="MobiDB-lite"/>
    </source>
</evidence>
<accession>Q2N6X4</accession>
<gene>
    <name evidence="2" type="ordered locus">ELI_12375</name>
</gene>
<dbReference type="AlphaFoldDB" id="Q2N6X4"/>